<accession>A0AA94EFQ4</accession>
<gene>
    <name evidence="1" type="ORF">CWE23_00520</name>
</gene>
<dbReference type="GO" id="GO:1990228">
    <property type="term" value="C:sulfurtransferase complex"/>
    <property type="evidence" value="ECO:0007669"/>
    <property type="project" value="TreeGrafter"/>
</dbReference>
<dbReference type="Proteomes" id="UP000286680">
    <property type="component" value="Unassembled WGS sequence"/>
</dbReference>
<evidence type="ECO:0000313" key="1">
    <source>
        <dbReference type="EMBL" id="RUO44559.1"/>
    </source>
</evidence>
<dbReference type="Gene3D" id="3.40.1260.10">
    <property type="entry name" value="DsrEFH-like"/>
    <property type="match status" value="1"/>
</dbReference>
<dbReference type="Pfam" id="PF02635">
    <property type="entry name" value="DsrE"/>
    <property type="match status" value="1"/>
</dbReference>
<dbReference type="GO" id="GO:0002143">
    <property type="term" value="P:tRNA wobble position uridine thiolation"/>
    <property type="evidence" value="ECO:0007669"/>
    <property type="project" value="TreeGrafter"/>
</dbReference>
<organism evidence="1 2">
    <name type="scientific">Idiomarina aquatica</name>
    <dbReference type="NCBI Taxonomy" id="1327752"/>
    <lineage>
        <taxon>Bacteria</taxon>
        <taxon>Pseudomonadati</taxon>
        <taxon>Pseudomonadota</taxon>
        <taxon>Gammaproteobacteria</taxon>
        <taxon>Alteromonadales</taxon>
        <taxon>Idiomarinaceae</taxon>
        <taxon>Idiomarina</taxon>
    </lineage>
</organism>
<dbReference type="EMBL" id="PIPS01000001">
    <property type="protein sequence ID" value="RUO44559.1"/>
    <property type="molecule type" value="Genomic_DNA"/>
</dbReference>
<dbReference type="AlphaFoldDB" id="A0AA94EFQ4"/>
<dbReference type="GO" id="GO:0097163">
    <property type="term" value="F:sulfur carrier activity"/>
    <property type="evidence" value="ECO:0007669"/>
    <property type="project" value="TreeGrafter"/>
</dbReference>
<dbReference type="RefSeq" id="WP_126819111.1">
    <property type="nucleotide sequence ID" value="NZ_PIPS01000001.1"/>
</dbReference>
<sequence length="114" mass="12982">MTTLCIMLQHSIAQPQFSRRALRFCRQALQQGHRIECVFFYRQAVDHAAQSDDADTRAVQQQWQQFARQHDVALVACHTVAERLNIGEFAEGFEDSGLTALVQAMANADRTLQF</sequence>
<dbReference type="PANTHER" id="PTHR34874">
    <property type="entry name" value="PROTEIN YCHN"/>
    <property type="match status" value="1"/>
</dbReference>
<comment type="caution">
    <text evidence="1">The sequence shown here is derived from an EMBL/GenBank/DDBJ whole genome shotgun (WGS) entry which is preliminary data.</text>
</comment>
<evidence type="ECO:0000313" key="2">
    <source>
        <dbReference type="Proteomes" id="UP000286680"/>
    </source>
</evidence>
<reference evidence="2" key="1">
    <citation type="journal article" date="2018" name="Front. Microbiol.">
        <title>Genome-Based Analysis Reveals the Taxonomy and Diversity of the Family Idiomarinaceae.</title>
        <authorList>
            <person name="Liu Y."/>
            <person name="Lai Q."/>
            <person name="Shao Z."/>
        </authorList>
    </citation>
    <scope>NUCLEOTIDE SEQUENCE [LARGE SCALE GENOMIC DNA]</scope>
    <source>
        <strain evidence="2">SN-14</strain>
    </source>
</reference>
<proteinExistence type="predicted"/>
<dbReference type="InterPro" id="IPR027396">
    <property type="entry name" value="DsrEFH-like"/>
</dbReference>
<dbReference type="PANTHER" id="PTHR34874:SF3">
    <property type="entry name" value="SULFURTRANSFERASE TUSD"/>
    <property type="match status" value="1"/>
</dbReference>
<keyword evidence="2" id="KW-1185">Reference proteome</keyword>
<name>A0AA94EFQ4_9GAMM</name>
<dbReference type="InterPro" id="IPR003787">
    <property type="entry name" value="Sulphur_relay_DsrE/F-like"/>
</dbReference>
<dbReference type="SUPFAM" id="SSF75169">
    <property type="entry name" value="DsrEFH-like"/>
    <property type="match status" value="1"/>
</dbReference>
<protein>
    <submittedName>
        <fullName evidence="1">Sulfur relay protein TusD/DsrE</fullName>
    </submittedName>
</protein>